<gene>
    <name evidence="2" type="primary">nrnA_36</name>
    <name evidence="2" type="ORF">SDC9_128099</name>
</gene>
<accession>A0A645CVV6</accession>
<dbReference type="InterPro" id="IPR003156">
    <property type="entry name" value="DHHA1_dom"/>
</dbReference>
<name>A0A645CVV6_9ZZZZ</name>
<feature type="domain" description="DHHA1" evidence="1">
    <location>
        <begin position="157"/>
        <end position="223"/>
    </location>
</feature>
<evidence type="ECO:0000259" key="1">
    <source>
        <dbReference type="Pfam" id="PF02272"/>
    </source>
</evidence>
<reference evidence="2" key="1">
    <citation type="submission" date="2019-08" db="EMBL/GenBank/DDBJ databases">
        <authorList>
            <person name="Kucharzyk K."/>
            <person name="Murdoch R.W."/>
            <person name="Higgins S."/>
            <person name="Loffler F."/>
        </authorList>
    </citation>
    <scope>NUCLEOTIDE SEQUENCE</scope>
</reference>
<proteinExistence type="predicted"/>
<comment type="caution">
    <text evidence="2">The sequence shown here is derived from an EMBL/GenBank/DDBJ whole genome shotgun (WGS) entry which is preliminary data.</text>
</comment>
<dbReference type="Gene3D" id="3.90.1640.10">
    <property type="entry name" value="inorganic pyrophosphatase (n-terminal core)"/>
    <property type="match status" value="1"/>
</dbReference>
<sequence>MVDCSDLKRTGGVLQDKPVGIVIDHHITNEQFAELNLIEPSSVATCAILAQKLPAWGYPITPDVARALMTGILSDSIGFRTSNTTSTSLRIAADLMDLGANISDLYNKALINRSFAATNYWGYALTRLQHEDNLVWTSLTLQDRANSGYTGNDDADLTNIISSIDPLDIAVLFVEQKANLTKVSWRARYGLDISGLATSFGGGGHPAAAGAEIAGSLDVVQKLVLEATRNYLDTTKVIDNNEGNS</sequence>
<dbReference type="Pfam" id="PF02272">
    <property type="entry name" value="DHHA1"/>
    <property type="match status" value="1"/>
</dbReference>
<dbReference type="PANTHER" id="PTHR47618">
    <property type="entry name" value="BIFUNCTIONAL OLIGORIBONUCLEASE AND PAP PHOSPHATASE NRNA"/>
    <property type="match status" value="1"/>
</dbReference>
<dbReference type="EC" id="3.1.-.-" evidence="2"/>
<dbReference type="AlphaFoldDB" id="A0A645CVV6"/>
<dbReference type="GO" id="GO:0003676">
    <property type="term" value="F:nucleic acid binding"/>
    <property type="evidence" value="ECO:0007669"/>
    <property type="project" value="InterPro"/>
</dbReference>
<keyword evidence="2" id="KW-0378">Hydrolase</keyword>
<dbReference type="InterPro" id="IPR038763">
    <property type="entry name" value="DHH_sf"/>
</dbReference>
<dbReference type="EMBL" id="VSSQ01030494">
    <property type="protein sequence ID" value="MPM81047.1"/>
    <property type="molecule type" value="Genomic_DNA"/>
</dbReference>
<evidence type="ECO:0000313" key="2">
    <source>
        <dbReference type="EMBL" id="MPM81047.1"/>
    </source>
</evidence>
<dbReference type="PANTHER" id="PTHR47618:SF1">
    <property type="entry name" value="BIFUNCTIONAL OLIGORIBONUCLEASE AND PAP PHOSPHATASE NRNA"/>
    <property type="match status" value="1"/>
</dbReference>
<dbReference type="InterPro" id="IPR051319">
    <property type="entry name" value="Oligoribo/pAp-PDE_c-di-AMP_PDE"/>
</dbReference>
<dbReference type="SUPFAM" id="SSF64182">
    <property type="entry name" value="DHH phosphoesterases"/>
    <property type="match status" value="1"/>
</dbReference>
<organism evidence="2">
    <name type="scientific">bioreactor metagenome</name>
    <dbReference type="NCBI Taxonomy" id="1076179"/>
    <lineage>
        <taxon>unclassified sequences</taxon>
        <taxon>metagenomes</taxon>
        <taxon>ecological metagenomes</taxon>
    </lineage>
</organism>
<dbReference type="GO" id="GO:0016787">
    <property type="term" value="F:hydrolase activity"/>
    <property type="evidence" value="ECO:0007669"/>
    <property type="project" value="UniProtKB-KW"/>
</dbReference>
<protein>
    <submittedName>
        <fullName evidence="2">Bifunctional oligoribonuclease and PAP phosphatase NrnA</fullName>
        <ecNumber evidence="2">3.1.-.-</ecNumber>
    </submittedName>
</protein>
<dbReference type="Gene3D" id="3.10.310.30">
    <property type="match status" value="1"/>
</dbReference>